<dbReference type="Proteomes" id="UP001553843">
    <property type="component" value="Unassembled WGS sequence"/>
</dbReference>
<protein>
    <submittedName>
        <fullName evidence="1">Uncharacterized protein</fullName>
    </submittedName>
</protein>
<proteinExistence type="predicted"/>
<evidence type="ECO:0000313" key="2">
    <source>
        <dbReference type="Proteomes" id="UP001553843"/>
    </source>
</evidence>
<reference evidence="1 2" key="1">
    <citation type="submission" date="2024-06" db="EMBL/GenBank/DDBJ databases">
        <title>The Natural Products Discovery Center: Release of the First 8490 Sequenced Strains for Exploring Actinobacteria Biosynthetic Diversity.</title>
        <authorList>
            <person name="Kalkreuter E."/>
            <person name="Kautsar S.A."/>
            <person name="Yang D."/>
            <person name="Bader C.D."/>
            <person name="Teijaro C.N."/>
            <person name="Fluegel L."/>
            <person name="Davis C.M."/>
            <person name="Simpson J.R."/>
            <person name="Lauterbach L."/>
            <person name="Steele A.D."/>
            <person name="Gui C."/>
            <person name="Meng S."/>
            <person name="Li G."/>
            <person name="Viehrig K."/>
            <person name="Ye F."/>
            <person name="Su P."/>
            <person name="Kiefer A.F."/>
            <person name="Nichols A."/>
            <person name="Cepeda A.J."/>
            <person name="Yan W."/>
            <person name="Fan B."/>
            <person name="Jiang Y."/>
            <person name="Adhikari A."/>
            <person name="Zheng C.-J."/>
            <person name="Schuster L."/>
            <person name="Cowan T.M."/>
            <person name="Smanski M.J."/>
            <person name="Chevrette M.G."/>
            <person name="De Carvalho L.P.S."/>
            <person name="Shen B."/>
        </authorList>
    </citation>
    <scope>NUCLEOTIDE SEQUENCE [LARGE SCALE GENOMIC DNA]</scope>
    <source>
        <strain evidence="1 2">NPDC047833</strain>
    </source>
</reference>
<evidence type="ECO:0000313" key="1">
    <source>
        <dbReference type="EMBL" id="MEW2361335.1"/>
    </source>
</evidence>
<keyword evidence="2" id="KW-1185">Reference proteome</keyword>
<accession>A0ABV3LPG0</accession>
<comment type="caution">
    <text evidence="1">The sequence shown here is derived from an EMBL/GenBank/DDBJ whole genome shotgun (WGS) entry which is preliminary data.</text>
</comment>
<dbReference type="RefSeq" id="WP_359775014.1">
    <property type="nucleotide sequence ID" value="NZ_JBEYRR010000002.1"/>
</dbReference>
<name>A0ABV3LPG0_9ACTN</name>
<sequence length="67" mass="7712">MTDETSQRRYDEQVEQIVDEAQKLDGFKQQILQDMRDRGENIDGARIIVAHRVGDQMSTTEITGESE</sequence>
<gene>
    <name evidence="1" type="ORF">AB0887_05080</name>
</gene>
<organism evidence="1 2">
    <name type="scientific">Streptomyces huasconensis</name>
    <dbReference type="NCBI Taxonomy" id="1854574"/>
    <lineage>
        <taxon>Bacteria</taxon>
        <taxon>Bacillati</taxon>
        <taxon>Actinomycetota</taxon>
        <taxon>Actinomycetes</taxon>
        <taxon>Kitasatosporales</taxon>
        <taxon>Streptomycetaceae</taxon>
        <taxon>Streptomyces</taxon>
    </lineage>
</organism>
<dbReference type="EMBL" id="JBEYRS010000002">
    <property type="protein sequence ID" value="MEW2361335.1"/>
    <property type="molecule type" value="Genomic_DNA"/>
</dbReference>